<protein>
    <recommendedName>
        <fullName evidence="4">Cnidarian restricted protein</fullName>
    </recommendedName>
</protein>
<evidence type="ECO:0008006" key="4">
    <source>
        <dbReference type="Google" id="ProtNLM"/>
    </source>
</evidence>
<name>A0A7M5XDC4_9CNID</name>
<proteinExistence type="predicted"/>
<sequence>MKYNIAFILLVKSMLHFCQGYSQQLASISFDRIKGSIFYGLDRFKGEYSAEYCLSKNAVCDRLFSGTCSWCICKDMMTFVSYRDGCKDRRDADVILGVSGQMCFGVQNNQQVYPMFTVDELFSQWFILIPQTTYYEIPTQNSTVHYDANSSQCWAKEVYLIDLNGKRNLLWCNYNQAKLRILSYNDGRHFIK</sequence>
<feature type="chain" id="PRO_5029654407" description="Cnidarian restricted protein" evidence="1">
    <location>
        <begin position="21"/>
        <end position="192"/>
    </location>
</feature>
<reference evidence="2" key="1">
    <citation type="submission" date="2021-01" db="UniProtKB">
        <authorList>
            <consortium name="EnsemblMetazoa"/>
        </authorList>
    </citation>
    <scope>IDENTIFICATION</scope>
</reference>
<accession>A0A7M5XDC4</accession>
<keyword evidence="3" id="KW-1185">Reference proteome</keyword>
<feature type="signal peptide" evidence="1">
    <location>
        <begin position="1"/>
        <end position="20"/>
    </location>
</feature>
<organism evidence="2 3">
    <name type="scientific">Clytia hemisphaerica</name>
    <dbReference type="NCBI Taxonomy" id="252671"/>
    <lineage>
        <taxon>Eukaryota</taxon>
        <taxon>Metazoa</taxon>
        <taxon>Cnidaria</taxon>
        <taxon>Hydrozoa</taxon>
        <taxon>Hydroidolina</taxon>
        <taxon>Leptothecata</taxon>
        <taxon>Obeliida</taxon>
        <taxon>Clytiidae</taxon>
        <taxon>Clytia</taxon>
    </lineage>
</organism>
<dbReference type="EnsemblMetazoa" id="CLYHEMT020861.1">
    <property type="protein sequence ID" value="CLYHEMP020861.1"/>
    <property type="gene ID" value="CLYHEMG020861"/>
</dbReference>
<dbReference type="AlphaFoldDB" id="A0A7M5XDC4"/>
<dbReference type="Proteomes" id="UP000594262">
    <property type="component" value="Unplaced"/>
</dbReference>
<evidence type="ECO:0000313" key="3">
    <source>
        <dbReference type="Proteomes" id="UP000594262"/>
    </source>
</evidence>
<evidence type="ECO:0000313" key="2">
    <source>
        <dbReference type="EnsemblMetazoa" id="CLYHEMP020861.1"/>
    </source>
</evidence>
<evidence type="ECO:0000256" key="1">
    <source>
        <dbReference type="SAM" id="SignalP"/>
    </source>
</evidence>
<keyword evidence="1" id="KW-0732">Signal</keyword>